<evidence type="ECO:0000256" key="1">
    <source>
        <dbReference type="SAM" id="MobiDB-lite"/>
    </source>
</evidence>
<keyword evidence="4" id="KW-1185">Reference proteome</keyword>
<evidence type="ECO:0000313" key="4">
    <source>
        <dbReference type="Proteomes" id="UP000228934"/>
    </source>
</evidence>
<feature type="non-terminal residue" evidence="3">
    <location>
        <position position="421"/>
    </location>
</feature>
<dbReference type="Proteomes" id="UP000228934">
    <property type="component" value="Unassembled WGS sequence"/>
</dbReference>
<dbReference type="PANTHER" id="PTHR31781">
    <property type="entry name" value="UNC80"/>
    <property type="match status" value="1"/>
</dbReference>
<protein>
    <recommendedName>
        <fullName evidence="2">Protein UNC80 central region domain-containing protein</fullName>
    </recommendedName>
</protein>
<name>A0A2G9SCV4_AQUCT</name>
<feature type="compositionally biased region" description="Polar residues" evidence="1">
    <location>
        <begin position="30"/>
        <end position="44"/>
    </location>
</feature>
<dbReference type="GO" id="GO:0055080">
    <property type="term" value="P:monoatomic cation homeostasis"/>
    <property type="evidence" value="ECO:0007669"/>
    <property type="project" value="TreeGrafter"/>
</dbReference>
<feature type="domain" description="Protein UNC80 central region" evidence="2">
    <location>
        <begin position="344"/>
        <end position="406"/>
    </location>
</feature>
<dbReference type="AlphaFoldDB" id="A0A2G9SCV4"/>
<feature type="region of interest" description="Disordered" evidence="1">
    <location>
        <begin position="17"/>
        <end position="56"/>
    </location>
</feature>
<accession>A0A2G9SCV4</accession>
<dbReference type="OrthoDB" id="9895941at2759"/>
<gene>
    <name evidence="3" type="ORF">AB205_0050640</name>
</gene>
<feature type="domain" description="Protein UNC80 central region" evidence="2">
    <location>
        <begin position="151"/>
        <end position="310"/>
    </location>
</feature>
<dbReference type="Pfam" id="PF19424">
    <property type="entry name" value="UNC80"/>
    <property type="match status" value="2"/>
</dbReference>
<sequence length="421" mass="47596">MQGAGLGRKDFWRKMFKSQSAASDTSSQSEPDTSECTTAHSGTTNERRSRSRSRRISLRKKLRLPLGNWLKRSSLSGLTDNVEDLLDISSVDRLSFIRQSSKVKFTSAVKLSEAGPGSGMDGGRDEEENFFKRLGCHSYDDHSTANQEAGKSKNVVNLGAIRQGMKRFQFLLNCCEPGTIPDASILAAALDLEAPVVARAALFLECARFVHRCNRGNWPEWMKGHHVNIAKKGLSRGRSPIVGNKRNQKLQWNAAKLFYQWGDVIGARLNEVCHSESESPANLLGLIYDEETKRRLRKEDEEEDFLDDTVGGESAHTLLRADWRKGTPPPLPPPPRQRNEETCRADLETCRLRLDPEMDRHRYERKISFAGILDENEDSKDSLHSSSHTLKSDTGYEEKKGMGDKQLIKYNYKYTMFIGFH</sequence>
<dbReference type="GO" id="GO:0005261">
    <property type="term" value="F:monoatomic cation channel activity"/>
    <property type="evidence" value="ECO:0007669"/>
    <property type="project" value="TreeGrafter"/>
</dbReference>
<proteinExistence type="predicted"/>
<reference evidence="4" key="1">
    <citation type="journal article" date="2017" name="Nat. Commun.">
        <title>The North American bullfrog draft genome provides insight into hormonal regulation of long noncoding RNA.</title>
        <authorList>
            <person name="Hammond S.A."/>
            <person name="Warren R.L."/>
            <person name="Vandervalk B.P."/>
            <person name="Kucuk E."/>
            <person name="Khan H."/>
            <person name="Gibb E.A."/>
            <person name="Pandoh P."/>
            <person name="Kirk H."/>
            <person name="Zhao Y."/>
            <person name="Jones M."/>
            <person name="Mungall A.J."/>
            <person name="Coope R."/>
            <person name="Pleasance S."/>
            <person name="Moore R.A."/>
            <person name="Holt R.A."/>
            <person name="Round J.M."/>
            <person name="Ohora S."/>
            <person name="Walle B.V."/>
            <person name="Veldhoen N."/>
            <person name="Helbing C.C."/>
            <person name="Birol I."/>
        </authorList>
    </citation>
    <scope>NUCLEOTIDE SEQUENCE [LARGE SCALE GENOMIC DNA]</scope>
</reference>
<dbReference type="PANTHER" id="PTHR31781:SF1">
    <property type="entry name" value="PROTEIN UNC-80 HOMOLOG"/>
    <property type="match status" value="1"/>
</dbReference>
<organism evidence="3 4">
    <name type="scientific">Aquarana catesbeiana</name>
    <name type="common">American bullfrog</name>
    <name type="synonym">Rana catesbeiana</name>
    <dbReference type="NCBI Taxonomy" id="8400"/>
    <lineage>
        <taxon>Eukaryota</taxon>
        <taxon>Metazoa</taxon>
        <taxon>Chordata</taxon>
        <taxon>Craniata</taxon>
        <taxon>Vertebrata</taxon>
        <taxon>Euteleostomi</taxon>
        <taxon>Amphibia</taxon>
        <taxon>Batrachia</taxon>
        <taxon>Anura</taxon>
        <taxon>Neobatrachia</taxon>
        <taxon>Ranoidea</taxon>
        <taxon>Ranidae</taxon>
        <taxon>Aquarana</taxon>
    </lineage>
</organism>
<evidence type="ECO:0000313" key="3">
    <source>
        <dbReference type="EMBL" id="PIO37957.1"/>
    </source>
</evidence>
<dbReference type="GO" id="GO:0030424">
    <property type="term" value="C:axon"/>
    <property type="evidence" value="ECO:0007669"/>
    <property type="project" value="TreeGrafter"/>
</dbReference>
<dbReference type="EMBL" id="KV925118">
    <property type="protein sequence ID" value="PIO37957.1"/>
    <property type="molecule type" value="Genomic_DNA"/>
</dbReference>
<feature type="compositionally biased region" description="Basic and acidic residues" evidence="1">
    <location>
        <begin position="390"/>
        <end position="399"/>
    </location>
</feature>
<feature type="region of interest" description="Disordered" evidence="1">
    <location>
        <begin position="377"/>
        <end position="399"/>
    </location>
</feature>
<feature type="compositionally biased region" description="Low complexity" evidence="1">
    <location>
        <begin position="18"/>
        <end position="29"/>
    </location>
</feature>
<dbReference type="InterPro" id="IPR045852">
    <property type="entry name" value="UNC80_central"/>
</dbReference>
<dbReference type="GO" id="GO:0034703">
    <property type="term" value="C:cation channel complex"/>
    <property type="evidence" value="ECO:0007669"/>
    <property type="project" value="TreeGrafter"/>
</dbReference>
<evidence type="ECO:0000259" key="2">
    <source>
        <dbReference type="Pfam" id="PF19424"/>
    </source>
</evidence>